<organism evidence="1 2">
    <name type="scientific">Actinosynnema mirum (strain ATCC 29888 / DSM 43827 / JCM 3225 / NBRC 14064 / NCIMB 13271 / NRRL B-12336 / IMRU 3971 / 101)</name>
    <dbReference type="NCBI Taxonomy" id="446462"/>
    <lineage>
        <taxon>Bacteria</taxon>
        <taxon>Bacillati</taxon>
        <taxon>Actinomycetota</taxon>
        <taxon>Actinomycetes</taxon>
        <taxon>Pseudonocardiales</taxon>
        <taxon>Pseudonocardiaceae</taxon>
        <taxon>Actinosynnema</taxon>
    </lineage>
</organism>
<protein>
    <submittedName>
        <fullName evidence="1">Uncharacterized protein</fullName>
    </submittedName>
</protein>
<dbReference type="STRING" id="446462.Amir_4847"/>
<sequence>MGVTHMDIRELQSLVIDVEEGDLPASTGSITC</sequence>
<dbReference type="EMBL" id="CP001630">
    <property type="protein sequence ID" value="ACU38674.1"/>
    <property type="molecule type" value="Genomic_DNA"/>
</dbReference>
<dbReference type="Proteomes" id="UP000002213">
    <property type="component" value="Chromosome"/>
</dbReference>
<name>C6WPH2_ACTMD</name>
<evidence type="ECO:0000313" key="1">
    <source>
        <dbReference type="EMBL" id="ACU38674.1"/>
    </source>
</evidence>
<keyword evidence="2" id="KW-1185">Reference proteome</keyword>
<proteinExistence type="predicted"/>
<dbReference type="KEGG" id="ami:Amir_4847"/>
<gene>
    <name evidence="1" type="ordered locus">Amir_4847</name>
</gene>
<evidence type="ECO:0000313" key="2">
    <source>
        <dbReference type="Proteomes" id="UP000002213"/>
    </source>
</evidence>
<dbReference type="HOGENOM" id="CLU_3401754_0_0_11"/>
<accession>C6WPH2</accession>
<reference evidence="1 2" key="1">
    <citation type="journal article" date="2009" name="Stand. Genomic Sci.">
        <title>Complete genome sequence of Actinosynnema mirum type strain (101).</title>
        <authorList>
            <person name="Land M."/>
            <person name="Lapidus A."/>
            <person name="Mayilraj S."/>
            <person name="Chen F."/>
            <person name="Copeland A."/>
            <person name="Del Rio T.G."/>
            <person name="Nolan M."/>
            <person name="Lucas S."/>
            <person name="Tice H."/>
            <person name="Cheng J.F."/>
            <person name="Chertkov O."/>
            <person name="Bruce D."/>
            <person name="Goodwin L."/>
            <person name="Pitluck S."/>
            <person name="Rohde M."/>
            <person name="Goker M."/>
            <person name="Pati A."/>
            <person name="Ivanova N."/>
            <person name="Mavromatis K."/>
            <person name="Chen A."/>
            <person name="Palaniappan K."/>
            <person name="Hauser L."/>
            <person name="Chang Y.J."/>
            <person name="Jeffries C.C."/>
            <person name="Brettin T."/>
            <person name="Detter J.C."/>
            <person name="Han C."/>
            <person name="Chain P."/>
            <person name="Tindall B.J."/>
            <person name="Bristow J."/>
            <person name="Eisen J.A."/>
            <person name="Markowitz V."/>
            <person name="Hugenholtz P."/>
            <person name="Kyrpides N.C."/>
            <person name="Klenk H.P."/>
        </authorList>
    </citation>
    <scope>NUCLEOTIDE SEQUENCE [LARGE SCALE GENOMIC DNA]</scope>
    <source>
        <strain evidence="2">ATCC 29888 / DSM 43827 / JCM 3225 / NBRC 14064 / NCIMB 13271 / NRRL B-12336 / IMRU 3971 / 101</strain>
    </source>
</reference>
<dbReference type="AlphaFoldDB" id="C6WPH2"/>